<dbReference type="PROSITE" id="PS51257">
    <property type="entry name" value="PROKAR_LIPOPROTEIN"/>
    <property type="match status" value="1"/>
</dbReference>
<dbReference type="RefSeq" id="WP_353546570.1">
    <property type="nucleotide sequence ID" value="NZ_JAGKSB010000005.1"/>
</dbReference>
<evidence type="ECO:0000313" key="3">
    <source>
        <dbReference type="Proteomes" id="UP000679691"/>
    </source>
</evidence>
<reference evidence="2" key="1">
    <citation type="submission" date="2021-03" db="EMBL/GenBank/DDBJ databases">
        <authorList>
            <person name="Lu T."/>
            <person name="Wang Q."/>
            <person name="Han X."/>
        </authorList>
    </citation>
    <scope>NUCLEOTIDE SEQUENCE</scope>
    <source>
        <strain evidence="2">WQ 2009</strain>
    </source>
</reference>
<comment type="caution">
    <text evidence="2">The sequence shown here is derived from an EMBL/GenBank/DDBJ whole genome shotgun (WGS) entry which is preliminary data.</text>
</comment>
<dbReference type="CDD" id="cd00136">
    <property type="entry name" value="PDZ_canonical"/>
    <property type="match status" value="1"/>
</dbReference>
<dbReference type="Gene3D" id="3.90.226.10">
    <property type="entry name" value="2-enoyl-CoA Hydratase, Chain A, domain 1"/>
    <property type="match status" value="1"/>
</dbReference>
<protein>
    <submittedName>
        <fullName evidence="2">Peptidase S41</fullName>
    </submittedName>
</protein>
<proteinExistence type="predicted"/>
<dbReference type="SUPFAM" id="SSF52096">
    <property type="entry name" value="ClpP/crotonase"/>
    <property type="match status" value="1"/>
</dbReference>
<dbReference type="Pfam" id="PF03572">
    <property type="entry name" value="Peptidase_S41"/>
    <property type="match status" value="1"/>
</dbReference>
<dbReference type="EMBL" id="JAGKSB010000005">
    <property type="protein sequence ID" value="MBP3943082.1"/>
    <property type="molecule type" value="Genomic_DNA"/>
</dbReference>
<dbReference type="SUPFAM" id="SSF50156">
    <property type="entry name" value="PDZ domain-like"/>
    <property type="match status" value="1"/>
</dbReference>
<dbReference type="GO" id="GO:0006508">
    <property type="term" value="P:proteolysis"/>
    <property type="evidence" value="ECO:0007669"/>
    <property type="project" value="InterPro"/>
</dbReference>
<dbReference type="AlphaFoldDB" id="A0A8T4H7Q1"/>
<accession>A0A8T4H7Q1</accession>
<dbReference type="PANTHER" id="PTHR32060">
    <property type="entry name" value="TAIL-SPECIFIC PROTEASE"/>
    <property type="match status" value="1"/>
</dbReference>
<keyword evidence="3" id="KW-1185">Reference proteome</keyword>
<dbReference type="InterPro" id="IPR029045">
    <property type="entry name" value="ClpP/crotonase-like_dom_sf"/>
</dbReference>
<dbReference type="GO" id="GO:0007165">
    <property type="term" value="P:signal transduction"/>
    <property type="evidence" value="ECO:0007669"/>
    <property type="project" value="TreeGrafter"/>
</dbReference>
<dbReference type="PANTHER" id="PTHR32060:SF30">
    <property type="entry name" value="CARBOXY-TERMINAL PROCESSING PROTEASE CTPA"/>
    <property type="match status" value="1"/>
</dbReference>
<sequence>MKRIFNIALIFSVVFVIYSCKKDPIIDRETIPRETETDINDSNEDLLKDSVYYYTYLYSLWSPSLTAPTVVNGAFDLRKFSTNYKTAEDVLNFLIGQTPVNNGRPIDRFSFLDRDGTVSSELQAGNTLGMGIHVSYIGQDLYVSMVDVGSPADRASLKRGFQITSINGNANLSYTTQAAQNFDYIFDAFAGANLALVVKDRGGIQSSKQLTRSIYQTEPVLSDTVFRLTKNSGPELAVGYLAFNSFVDVGTAQNPNYMRQQFDAIFDKFQSNNIQELIVDLRYNGGGIVNTAAFLANKIAPKSADKQLMFTYKTNNFLSSSAAFKASFATEYFVKTNALNLPRVYFLVTNSTASSSELLINSLSPYMDVQLVATNNGRTYGKPVGFFGQSLVDKKAEIFVTSFQLTNSQGNSDYFNGLVANKTNAREDFFKDFGDPEEGMIKQAISHIQTGSYYSASSANAASRGASSGDQSIKLIQHKRLNRDMFILKKK</sequence>
<dbReference type="InterPro" id="IPR036034">
    <property type="entry name" value="PDZ_sf"/>
</dbReference>
<name>A0A8T4H7Q1_9SPHI</name>
<dbReference type="CDD" id="cd07561">
    <property type="entry name" value="Peptidase_S41_CPP_like"/>
    <property type="match status" value="1"/>
</dbReference>
<dbReference type="GO" id="GO:0030288">
    <property type="term" value="C:outer membrane-bounded periplasmic space"/>
    <property type="evidence" value="ECO:0007669"/>
    <property type="project" value="TreeGrafter"/>
</dbReference>
<dbReference type="Proteomes" id="UP000679691">
    <property type="component" value="Unassembled WGS sequence"/>
</dbReference>
<evidence type="ECO:0000313" key="2">
    <source>
        <dbReference type="EMBL" id="MBP3943082.1"/>
    </source>
</evidence>
<organism evidence="2 3">
    <name type="scientific">Rhinopithecimicrobium faecis</name>
    <dbReference type="NCBI Taxonomy" id="2820698"/>
    <lineage>
        <taxon>Bacteria</taxon>
        <taxon>Pseudomonadati</taxon>
        <taxon>Bacteroidota</taxon>
        <taxon>Sphingobacteriia</taxon>
        <taxon>Sphingobacteriales</taxon>
        <taxon>Sphingobacteriaceae</taxon>
        <taxon>Rhinopithecimicrobium</taxon>
    </lineage>
</organism>
<feature type="domain" description="Tail specific protease" evidence="1">
    <location>
        <begin position="238"/>
        <end position="412"/>
    </location>
</feature>
<dbReference type="InterPro" id="IPR005151">
    <property type="entry name" value="Tail-specific_protease"/>
</dbReference>
<dbReference type="Gene3D" id="3.30.750.170">
    <property type="match status" value="1"/>
</dbReference>
<dbReference type="GO" id="GO:0004175">
    <property type="term" value="F:endopeptidase activity"/>
    <property type="evidence" value="ECO:0007669"/>
    <property type="project" value="TreeGrafter"/>
</dbReference>
<dbReference type="GO" id="GO:0008236">
    <property type="term" value="F:serine-type peptidase activity"/>
    <property type="evidence" value="ECO:0007669"/>
    <property type="project" value="InterPro"/>
</dbReference>
<dbReference type="Gene3D" id="2.30.42.10">
    <property type="match status" value="1"/>
</dbReference>
<evidence type="ECO:0000259" key="1">
    <source>
        <dbReference type="Pfam" id="PF03572"/>
    </source>
</evidence>
<gene>
    <name evidence="2" type="ORF">J5U18_05825</name>
</gene>